<dbReference type="GO" id="GO:0005975">
    <property type="term" value="P:carbohydrate metabolic process"/>
    <property type="evidence" value="ECO:0007669"/>
    <property type="project" value="InterPro"/>
</dbReference>
<feature type="domain" description="Polysaccharide lyase 8 N-terminal alpha-helical" evidence="8">
    <location>
        <begin position="63"/>
        <end position="396"/>
    </location>
</feature>
<organism evidence="9 10">
    <name type="scientific">Streptomyces griseoviridis</name>
    <dbReference type="NCBI Taxonomy" id="45398"/>
    <lineage>
        <taxon>Bacteria</taxon>
        <taxon>Bacillati</taxon>
        <taxon>Actinomycetota</taxon>
        <taxon>Actinomycetes</taxon>
        <taxon>Kitasatosporales</taxon>
        <taxon>Streptomycetaceae</taxon>
        <taxon>Streptomyces</taxon>
    </lineage>
</organism>
<dbReference type="InterPro" id="IPR019546">
    <property type="entry name" value="TAT_signal_bac_arc"/>
</dbReference>
<proteinExistence type="inferred from homology"/>
<feature type="chain" id="PRO_5037126445" evidence="5">
    <location>
        <begin position="39"/>
        <end position="827"/>
    </location>
</feature>
<dbReference type="InterPro" id="IPR006311">
    <property type="entry name" value="TAT_signal"/>
</dbReference>
<dbReference type="Pfam" id="PF08124">
    <property type="entry name" value="Lyase_8_N"/>
    <property type="match status" value="1"/>
</dbReference>
<dbReference type="Pfam" id="PF02278">
    <property type="entry name" value="Lyase_8"/>
    <property type="match status" value="1"/>
</dbReference>
<dbReference type="Gene3D" id="1.50.10.100">
    <property type="entry name" value="Chondroitin AC/alginate lyase"/>
    <property type="match status" value="1"/>
</dbReference>
<dbReference type="GO" id="GO:0030246">
    <property type="term" value="F:carbohydrate binding"/>
    <property type="evidence" value="ECO:0007669"/>
    <property type="project" value="InterPro"/>
</dbReference>
<reference evidence="9" key="2">
    <citation type="submission" date="2020-09" db="EMBL/GenBank/DDBJ databases">
        <authorList>
            <person name="Sun Q."/>
            <person name="Ohkuma M."/>
        </authorList>
    </citation>
    <scope>NUCLEOTIDE SEQUENCE</scope>
    <source>
        <strain evidence="9">JCM 4234</strain>
    </source>
</reference>
<evidence type="ECO:0000313" key="9">
    <source>
        <dbReference type="EMBL" id="GGS40584.1"/>
    </source>
</evidence>
<dbReference type="InterPro" id="IPR038970">
    <property type="entry name" value="Lyase_8"/>
</dbReference>
<dbReference type="AlphaFoldDB" id="A0A918LFP9"/>
<dbReference type="InterPro" id="IPR012970">
    <property type="entry name" value="Lyase_8_alpha_N"/>
</dbReference>
<feature type="active site" evidence="4">
    <location>
        <position position="294"/>
    </location>
</feature>
<feature type="active site" evidence="4">
    <location>
        <position position="285"/>
    </location>
</feature>
<feature type="domain" description="Polysaccharide lyase family 8 central" evidence="6">
    <location>
        <begin position="439"/>
        <end position="697"/>
    </location>
</feature>
<protein>
    <submittedName>
        <fullName evidence="9">Lyase</fullName>
    </submittedName>
</protein>
<dbReference type="SUPFAM" id="SSF49863">
    <property type="entry name" value="Hyaluronate lyase-like, C-terminal domain"/>
    <property type="match status" value="1"/>
</dbReference>
<feature type="domain" description="Polysaccharide lyase family 8 C-terminal" evidence="7">
    <location>
        <begin position="716"/>
        <end position="779"/>
    </location>
</feature>
<dbReference type="SUPFAM" id="SSF74650">
    <property type="entry name" value="Galactose mutarotase-like"/>
    <property type="match status" value="1"/>
</dbReference>
<dbReference type="InterPro" id="IPR003159">
    <property type="entry name" value="Lyase_8_central_dom"/>
</dbReference>
<keyword evidence="2 5" id="KW-0732">Signal</keyword>
<dbReference type="Proteomes" id="UP000653493">
    <property type="component" value="Unassembled WGS sequence"/>
</dbReference>
<name>A0A918LFP9_STRGD</name>
<evidence type="ECO:0000313" key="10">
    <source>
        <dbReference type="Proteomes" id="UP000653493"/>
    </source>
</evidence>
<feature type="active site" evidence="4">
    <location>
        <position position="348"/>
    </location>
</feature>
<evidence type="ECO:0000256" key="1">
    <source>
        <dbReference type="ARBA" id="ARBA00006699"/>
    </source>
</evidence>
<dbReference type="PANTHER" id="PTHR38481:SF1">
    <property type="entry name" value="HYALURONATE LYASE"/>
    <property type="match status" value="1"/>
</dbReference>
<gene>
    <name evidence="9" type="ORF">GCM10010238_32780</name>
</gene>
<dbReference type="GO" id="GO:0005576">
    <property type="term" value="C:extracellular region"/>
    <property type="evidence" value="ECO:0007669"/>
    <property type="project" value="InterPro"/>
</dbReference>
<dbReference type="PROSITE" id="PS51318">
    <property type="entry name" value="TAT"/>
    <property type="match status" value="1"/>
</dbReference>
<reference evidence="9" key="1">
    <citation type="journal article" date="2014" name="Int. J. Syst. Evol. Microbiol.">
        <title>Complete genome sequence of Corynebacterium casei LMG S-19264T (=DSM 44701T), isolated from a smear-ripened cheese.</title>
        <authorList>
            <consortium name="US DOE Joint Genome Institute (JGI-PGF)"/>
            <person name="Walter F."/>
            <person name="Albersmeier A."/>
            <person name="Kalinowski J."/>
            <person name="Ruckert C."/>
        </authorList>
    </citation>
    <scope>NUCLEOTIDE SEQUENCE</scope>
    <source>
        <strain evidence="9">JCM 4234</strain>
    </source>
</reference>
<evidence type="ECO:0000256" key="3">
    <source>
        <dbReference type="ARBA" id="ARBA00023239"/>
    </source>
</evidence>
<dbReference type="InterPro" id="IPR004103">
    <property type="entry name" value="Lyase_8_C"/>
</dbReference>
<dbReference type="NCBIfam" id="TIGR01409">
    <property type="entry name" value="TAT_signal_seq"/>
    <property type="match status" value="1"/>
</dbReference>
<dbReference type="GO" id="GO:0016837">
    <property type="term" value="F:carbon-oxygen lyase activity, acting on polysaccharides"/>
    <property type="evidence" value="ECO:0007669"/>
    <property type="project" value="UniProtKB-ARBA"/>
</dbReference>
<dbReference type="SUPFAM" id="SSF48230">
    <property type="entry name" value="Chondroitin AC/alginate lyase"/>
    <property type="match status" value="1"/>
</dbReference>
<evidence type="ECO:0000259" key="6">
    <source>
        <dbReference type="Pfam" id="PF02278"/>
    </source>
</evidence>
<dbReference type="Gene3D" id="2.70.98.10">
    <property type="match status" value="1"/>
</dbReference>
<dbReference type="InterPro" id="IPR011013">
    <property type="entry name" value="Gal_mutarotase_sf_dom"/>
</dbReference>
<dbReference type="PANTHER" id="PTHR38481">
    <property type="entry name" value="HYALURONATE LYASE"/>
    <property type="match status" value="1"/>
</dbReference>
<dbReference type="CDD" id="cd01083">
    <property type="entry name" value="GAG_Lyase"/>
    <property type="match status" value="1"/>
</dbReference>
<comment type="caution">
    <text evidence="9">The sequence shown here is derived from an EMBL/GenBank/DDBJ whole genome shotgun (WGS) entry which is preliminary data.</text>
</comment>
<dbReference type="Pfam" id="PF02884">
    <property type="entry name" value="Lyase_8_C"/>
    <property type="match status" value="1"/>
</dbReference>
<evidence type="ECO:0000259" key="8">
    <source>
        <dbReference type="Pfam" id="PF08124"/>
    </source>
</evidence>
<evidence type="ECO:0000256" key="2">
    <source>
        <dbReference type="ARBA" id="ARBA00022729"/>
    </source>
</evidence>
<evidence type="ECO:0000256" key="5">
    <source>
        <dbReference type="SAM" id="SignalP"/>
    </source>
</evidence>
<sequence length="827" mass="87296">MPTPWSRRGFVKATGGAAAALGLAGAIPVTTASGTAYAADATDGETGTATASADEFDHLRSTWRGLILGAGFSPTAEPFASKLAQLGTSAAAWRTAMSPTAGSLWPQMVWLDPEPDTDTASYTYSAQIQLTLQRLRSMAEAYAQPGTGLTGDTGYARDVVAGLRHVVTDVYHAGQAPYGNWYNWQIGGPQALLDAAIILHDHVDDELRAAITAAVGAFVPDSAVASYSGTSTGANRVDLCRTIALSGLVGADAGRLSVATAALSPVFPYVTSGDGLYRDGSFVQHTWVPYAGSYGADLFSGLSLLFALLAGSRWEITDPARENYFDAVERAWAPFLFNGLCMDAVSGRAISRGVPPGTSAGANDDHLRGHAIIASIVALGRAASAEQNARWRALAKGWVQRAYFSAPHTDPMLGVYKLAQLQEVANDSTVKPLPEPLEHRLFPSQDRAVHRRTGWAACLSMASERIAHYEWGNGENLRGWHTGAGWLSWWGDDFGNEQYSQGFWATVDPYRLPGTTVSRKRLADGEGGQWGAERPDARWVGGTTDGTYAAVGQHLKGLSSTLEARKSWFFLDEGIVCLGAGITAADGQAVDTVVDNRRLGGDGAAALTVDGRRMPGGSGWTRTFTDPGWAHLAGHGGYVFPEGGRVTALREERTGRWSDIRTGSSTEPVTDRYLTLYVDHGTDPVDAGYAYVLLPGAGAARTASRAVGARGLLRTLVNTPEAQGVHVPSLGVTAVNFWAEGSAAGLTVSAPCSVLVRHGRGGTATVCVADPTRELTALTVTWDHRVTSVVSRPGTVRAASTGRELKLTFGSLTAEAGATQKTTVRTA</sequence>
<dbReference type="InterPro" id="IPR011071">
    <property type="entry name" value="Lyase_8-like_C"/>
</dbReference>
<dbReference type="InterPro" id="IPR008929">
    <property type="entry name" value="Chondroitin_lyas"/>
</dbReference>
<dbReference type="Gene3D" id="2.60.220.10">
    <property type="entry name" value="Polysaccharide lyase family 8-like, C-terminal"/>
    <property type="match status" value="1"/>
</dbReference>
<feature type="signal peptide" evidence="5">
    <location>
        <begin position="1"/>
        <end position="38"/>
    </location>
</feature>
<comment type="similarity">
    <text evidence="1">Belongs to the polysaccharide lyase 8 family.</text>
</comment>
<evidence type="ECO:0000256" key="4">
    <source>
        <dbReference type="PIRSR" id="PIRSR638970-1"/>
    </source>
</evidence>
<keyword evidence="3 9" id="KW-0456">Lyase</keyword>
<dbReference type="InterPro" id="IPR014718">
    <property type="entry name" value="GH-type_carb-bd"/>
</dbReference>
<dbReference type="EMBL" id="BMSL01000007">
    <property type="protein sequence ID" value="GGS40584.1"/>
    <property type="molecule type" value="Genomic_DNA"/>
</dbReference>
<keyword evidence="10" id="KW-1185">Reference proteome</keyword>
<evidence type="ECO:0000259" key="7">
    <source>
        <dbReference type="Pfam" id="PF02884"/>
    </source>
</evidence>
<accession>A0A918LFP9</accession>